<dbReference type="Proteomes" id="UP000268350">
    <property type="component" value="Unassembled WGS sequence"/>
</dbReference>
<evidence type="ECO:0000313" key="3">
    <source>
        <dbReference type="Proteomes" id="UP000268350"/>
    </source>
</evidence>
<accession>A0A3B0JJM2</accession>
<organism evidence="2 3">
    <name type="scientific">Drosophila guanche</name>
    <name type="common">Fruit fly</name>
    <dbReference type="NCBI Taxonomy" id="7266"/>
    <lineage>
        <taxon>Eukaryota</taxon>
        <taxon>Metazoa</taxon>
        <taxon>Ecdysozoa</taxon>
        <taxon>Arthropoda</taxon>
        <taxon>Hexapoda</taxon>
        <taxon>Insecta</taxon>
        <taxon>Pterygota</taxon>
        <taxon>Neoptera</taxon>
        <taxon>Endopterygota</taxon>
        <taxon>Diptera</taxon>
        <taxon>Brachycera</taxon>
        <taxon>Muscomorpha</taxon>
        <taxon>Ephydroidea</taxon>
        <taxon>Drosophilidae</taxon>
        <taxon>Drosophila</taxon>
        <taxon>Sophophora</taxon>
    </lineage>
</organism>
<keyword evidence="1" id="KW-1133">Transmembrane helix</keyword>
<proteinExistence type="predicted"/>
<keyword evidence="3" id="KW-1185">Reference proteome</keyword>
<dbReference type="OMA" id="HKSKIMM"/>
<protein>
    <recommendedName>
        <fullName evidence="4">MARVEL domain-containing protein</fullName>
    </recommendedName>
</protein>
<gene>
    <name evidence="2" type="ORF">DGUA_6G001154</name>
</gene>
<evidence type="ECO:0008006" key="4">
    <source>
        <dbReference type="Google" id="ProtNLM"/>
    </source>
</evidence>
<evidence type="ECO:0000256" key="1">
    <source>
        <dbReference type="SAM" id="Phobius"/>
    </source>
</evidence>
<dbReference type="OrthoDB" id="7866960at2759"/>
<feature type="transmembrane region" description="Helical" evidence="1">
    <location>
        <begin position="98"/>
        <end position="122"/>
    </location>
</feature>
<dbReference type="AlphaFoldDB" id="A0A3B0JJM2"/>
<sequence length="139" mass="15456">MRAIFNSRLLQFTIGLMGVIVSSATMAIPYSLQTKLLGIVRALELTASALLIFGLVKKRELNKSKIMMVWLICSLMFVTGILYNMFEAFWMFYGFDVLTSIIVTASSLAAVALMSGMMCVVYNGYERLVDGKDEQILTA</sequence>
<name>A0A3B0JJM2_DROGU</name>
<reference evidence="3" key="1">
    <citation type="submission" date="2018-01" db="EMBL/GenBank/DDBJ databases">
        <authorList>
            <person name="Alioto T."/>
            <person name="Alioto T."/>
        </authorList>
    </citation>
    <scope>NUCLEOTIDE SEQUENCE [LARGE SCALE GENOMIC DNA]</scope>
</reference>
<feature type="transmembrane region" description="Helical" evidence="1">
    <location>
        <begin position="12"/>
        <end position="32"/>
    </location>
</feature>
<evidence type="ECO:0000313" key="2">
    <source>
        <dbReference type="EMBL" id="SPP73649.1"/>
    </source>
</evidence>
<keyword evidence="1" id="KW-0812">Transmembrane</keyword>
<keyword evidence="1" id="KW-0472">Membrane</keyword>
<feature type="transmembrane region" description="Helical" evidence="1">
    <location>
        <begin position="38"/>
        <end position="56"/>
    </location>
</feature>
<dbReference type="EMBL" id="OUUW01000001">
    <property type="protein sequence ID" value="SPP73649.1"/>
    <property type="molecule type" value="Genomic_DNA"/>
</dbReference>
<feature type="transmembrane region" description="Helical" evidence="1">
    <location>
        <begin position="68"/>
        <end position="86"/>
    </location>
</feature>